<dbReference type="Proteomes" id="UP001428341">
    <property type="component" value="Unassembled WGS sequence"/>
</dbReference>
<dbReference type="EMBL" id="JBCGBO010000001">
    <property type="protein sequence ID" value="KAK9228631.1"/>
    <property type="molecule type" value="Genomic_DNA"/>
</dbReference>
<sequence length="327" mass="36087">MKYSSSSSSSSSILRSLSFGIPMRLSAASSAVVPLPIRSSFDRQLTAELDALQLSSSASSNESHYTWILQALKASTTAQQITLASLANHGPLQDSDRKIIDQYLDSNISMLDACNELTERIEIVHNYVESLRVVSHLLEGSAELHPATLARIGGALDSCRVMERRGKEMGNCSSGLKKILRQMQDSRLGEMLSGSMALTSTVCAILENALSFKSKRGLLPLMQPQSQKTSWSCSLQQLQNGVKEQGKTSSIIGLFELQQLVKVSTSLRDQMKHRKQNDHQLRVDVEEMKRSCGKMEEGIKPLEESVKELYRSLISVRMALLGILSQI</sequence>
<dbReference type="InterPro" id="IPR004320">
    <property type="entry name" value="BPS1_pln"/>
</dbReference>
<evidence type="ECO:0000313" key="1">
    <source>
        <dbReference type="EMBL" id="KAK9228631.1"/>
    </source>
</evidence>
<dbReference type="Pfam" id="PF03087">
    <property type="entry name" value="BPS1"/>
    <property type="match status" value="1"/>
</dbReference>
<proteinExistence type="predicted"/>
<dbReference type="GO" id="GO:0048367">
    <property type="term" value="P:shoot system development"/>
    <property type="evidence" value="ECO:0007669"/>
    <property type="project" value="InterPro"/>
</dbReference>
<dbReference type="PANTHER" id="PTHR31509">
    <property type="entry name" value="BPS1-LIKE PROTEIN"/>
    <property type="match status" value="1"/>
</dbReference>
<dbReference type="SMR" id="A0AAP0R2R9"/>
<gene>
    <name evidence="1" type="ORF">WN944_021585</name>
</gene>
<comment type="caution">
    <text evidence="1">The sequence shown here is derived from an EMBL/GenBank/DDBJ whole genome shotgun (WGS) entry which is preliminary data.</text>
</comment>
<reference evidence="1 2" key="1">
    <citation type="submission" date="2024-05" db="EMBL/GenBank/DDBJ databases">
        <title>Haplotype-resolved chromosome-level genome assembly of Huyou (Citrus changshanensis).</title>
        <authorList>
            <person name="Miao C."/>
            <person name="Chen W."/>
            <person name="Wu Y."/>
            <person name="Wang L."/>
            <person name="Zhao S."/>
            <person name="Grierson D."/>
            <person name="Xu C."/>
            <person name="Chen K."/>
        </authorList>
    </citation>
    <scope>NUCLEOTIDE SEQUENCE [LARGE SCALE GENOMIC DNA]</scope>
    <source>
        <strain evidence="1">01-14</strain>
        <tissue evidence="1">Leaf</tissue>
    </source>
</reference>
<accession>A0AAP0R2R9</accession>
<keyword evidence="2" id="KW-1185">Reference proteome</keyword>
<organism evidence="1 2">
    <name type="scientific">Citrus x changshan-huyou</name>
    <dbReference type="NCBI Taxonomy" id="2935761"/>
    <lineage>
        <taxon>Eukaryota</taxon>
        <taxon>Viridiplantae</taxon>
        <taxon>Streptophyta</taxon>
        <taxon>Embryophyta</taxon>
        <taxon>Tracheophyta</taxon>
        <taxon>Spermatophyta</taxon>
        <taxon>Magnoliopsida</taxon>
        <taxon>eudicotyledons</taxon>
        <taxon>Gunneridae</taxon>
        <taxon>Pentapetalae</taxon>
        <taxon>rosids</taxon>
        <taxon>malvids</taxon>
        <taxon>Sapindales</taxon>
        <taxon>Rutaceae</taxon>
        <taxon>Aurantioideae</taxon>
        <taxon>Citrus</taxon>
    </lineage>
</organism>
<dbReference type="AlphaFoldDB" id="A0AAP0R2R9"/>
<dbReference type="GO" id="GO:0048364">
    <property type="term" value="P:root development"/>
    <property type="evidence" value="ECO:0007669"/>
    <property type="project" value="InterPro"/>
</dbReference>
<protein>
    <submittedName>
        <fullName evidence="1">Uncharacterized protein</fullName>
    </submittedName>
</protein>
<name>A0AAP0R2R9_9ROSI</name>
<evidence type="ECO:0000313" key="2">
    <source>
        <dbReference type="Proteomes" id="UP001428341"/>
    </source>
</evidence>